<sequence length="109" mass="11977">MIGKKRASSLPDVTMCSPMAAPAFPDADVRQKMRKTRSRAWQMRLAEGQSPFSDRVAQPPLIGRTCFEDTHESLTERGTVFNGLPAPPGFASRVDHELRAFAFGLTGGR</sequence>
<dbReference type="KEGG" id="mon:G8E03_13410"/>
<dbReference type="EMBL" id="CP049811">
    <property type="protein sequence ID" value="QIK41658.1"/>
    <property type="molecule type" value="Genomic_DNA"/>
</dbReference>
<dbReference type="AlphaFoldDB" id="A0A6G7VP75"/>
<evidence type="ECO:0000313" key="2">
    <source>
        <dbReference type="Proteomes" id="UP000500791"/>
    </source>
</evidence>
<gene>
    <name evidence="1" type="ORF">G8E03_13410</name>
</gene>
<accession>A0A6G7VP75</accession>
<dbReference type="RefSeq" id="WP_166192858.1">
    <property type="nucleotide sequence ID" value="NZ_CP049811.1"/>
</dbReference>
<reference evidence="1 2" key="1">
    <citation type="submission" date="2020-03" db="EMBL/GenBank/DDBJ databases">
        <title>Complete genome sequence of Monaibacterium sp. ALG8 with diverse plasmids.</title>
        <authorList>
            <person name="Sun C."/>
        </authorList>
    </citation>
    <scope>NUCLEOTIDE SEQUENCE [LARGE SCALE GENOMIC DNA]</scope>
    <source>
        <strain evidence="1 2">ALG8</strain>
    </source>
</reference>
<organism evidence="1 2">
    <name type="scientific">Pontivivens nitratireducens</name>
    <dbReference type="NCBI Taxonomy" id="2758038"/>
    <lineage>
        <taxon>Bacteria</taxon>
        <taxon>Pseudomonadati</taxon>
        <taxon>Pseudomonadota</taxon>
        <taxon>Alphaproteobacteria</taxon>
        <taxon>Rhodobacterales</taxon>
        <taxon>Paracoccaceae</taxon>
        <taxon>Pontivivens</taxon>
    </lineage>
</organism>
<protein>
    <submittedName>
        <fullName evidence="1">Uncharacterized protein</fullName>
    </submittedName>
</protein>
<proteinExistence type="predicted"/>
<name>A0A6G7VP75_9RHOB</name>
<evidence type="ECO:0000313" key="1">
    <source>
        <dbReference type="EMBL" id="QIK41658.1"/>
    </source>
</evidence>
<dbReference type="Proteomes" id="UP000500791">
    <property type="component" value="Chromosome"/>
</dbReference>
<keyword evidence="2" id="KW-1185">Reference proteome</keyword>